<proteinExistence type="predicted"/>
<evidence type="ECO:0008006" key="3">
    <source>
        <dbReference type="Google" id="ProtNLM"/>
    </source>
</evidence>
<sequence>MMLLAASALFCDEATQTNVAPTGDALQGVWYLSGGEADGNVLSQAELKDGKLEIQGDHYTVMLAEIGKLEGTQKLGVAEDVKTIDATNETNGEKEKTCLGIYEVNGDEFRVILAPAGEARPTKFETAPGSGQWMHVWKRVK</sequence>
<evidence type="ECO:0000313" key="1">
    <source>
        <dbReference type="EMBL" id="EAQ78706.1"/>
    </source>
</evidence>
<gene>
    <name evidence="1" type="ORF">DSM3645_07935</name>
</gene>
<dbReference type="EMBL" id="AANZ01000019">
    <property type="protein sequence ID" value="EAQ78706.1"/>
    <property type="molecule type" value="Genomic_DNA"/>
</dbReference>
<dbReference type="Proteomes" id="UP000004358">
    <property type="component" value="Unassembled WGS sequence"/>
</dbReference>
<evidence type="ECO:0000313" key="2">
    <source>
        <dbReference type="Proteomes" id="UP000004358"/>
    </source>
</evidence>
<reference evidence="1 2" key="1">
    <citation type="submission" date="2006-02" db="EMBL/GenBank/DDBJ databases">
        <authorList>
            <person name="Amann R."/>
            <person name="Ferriera S."/>
            <person name="Johnson J."/>
            <person name="Kravitz S."/>
            <person name="Halpern A."/>
            <person name="Remington K."/>
            <person name="Beeson K."/>
            <person name="Tran B."/>
            <person name="Rogers Y.-H."/>
            <person name="Friedman R."/>
            <person name="Venter J.C."/>
        </authorList>
    </citation>
    <scope>NUCLEOTIDE SEQUENCE [LARGE SCALE GENOMIC DNA]</scope>
    <source>
        <strain evidence="1 2">DSM 3645</strain>
    </source>
</reference>
<dbReference type="HOGENOM" id="CLU_1821666_0_0_0"/>
<name>A3ZXZ5_9BACT</name>
<dbReference type="NCBIfam" id="TIGR03067">
    <property type="entry name" value="Planc_TIGR03067"/>
    <property type="match status" value="1"/>
</dbReference>
<organism evidence="1 2">
    <name type="scientific">Blastopirellula marina DSM 3645</name>
    <dbReference type="NCBI Taxonomy" id="314230"/>
    <lineage>
        <taxon>Bacteria</taxon>
        <taxon>Pseudomonadati</taxon>
        <taxon>Planctomycetota</taxon>
        <taxon>Planctomycetia</taxon>
        <taxon>Pirellulales</taxon>
        <taxon>Pirellulaceae</taxon>
        <taxon>Blastopirellula</taxon>
    </lineage>
</organism>
<accession>A3ZXZ5</accession>
<dbReference type="InterPro" id="IPR017504">
    <property type="entry name" value="CHP03067_Planctomycetes"/>
</dbReference>
<protein>
    <recommendedName>
        <fullName evidence="3">Lipocalin-like domain-containing protein</fullName>
    </recommendedName>
</protein>
<dbReference type="eggNOG" id="ENOG5033BVT">
    <property type="taxonomic scope" value="Bacteria"/>
</dbReference>
<comment type="caution">
    <text evidence="1">The sequence shown here is derived from an EMBL/GenBank/DDBJ whole genome shotgun (WGS) entry which is preliminary data.</text>
</comment>
<dbReference type="AlphaFoldDB" id="A3ZXZ5"/>